<sequence>MPLADEVLADLLQRGERALLRHSARVNPVNFSDKNSPYWQQDYEQRQQCHARLAAAERAGAVQLGWAKQGGADRPLEQVRLLDANKLASFLGITTRSEAAQQARDILDAWLARDHRVTELLGAWVALKSPRGLGMESASDFADALRVLDALKQIDGADQIVRVFSRGLFRDTKRIETLSRHIDLLTAEQLTSPARQQEEVFSALGLVKEPQPFLVAGTGSLMLSGSQDCRIAQPFIGVSNQHITGYSGAPSWVLSIENLTTFHQASQHPDAESGLILYTGGMPSPSWCRACAHILETIPKQVPVYHWGDIDQGGFRIAAHLRNACIQRHSFHPWLMDAQRLPQALLSETTEAARSNMARNAWDAGWEELSQRMLARTIEQEGIPVSLPVAGISPR</sequence>
<accession>A0A2K1Q1W3</accession>
<dbReference type="AlphaFoldDB" id="A0A2K1Q1W3"/>
<keyword evidence="3" id="KW-1185">Reference proteome</keyword>
<dbReference type="Proteomes" id="UP000236220">
    <property type="component" value="Unassembled WGS sequence"/>
</dbReference>
<reference evidence="2 3" key="1">
    <citation type="submission" date="2017-08" db="EMBL/GenBank/DDBJ databases">
        <title>Lysobacter sylvestris genome.</title>
        <authorList>
            <person name="Zhang D.-C."/>
            <person name="Albuquerque L."/>
            <person name="Franca L."/>
            <person name="Froufe H.J.C."/>
            <person name="Barroso C."/>
            <person name="Egas C."/>
            <person name="Da Costa M."/>
            <person name="Margesin R."/>
        </authorList>
    </citation>
    <scope>NUCLEOTIDE SEQUENCE [LARGE SCALE GENOMIC DNA]</scope>
    <source>
        <strain evidence="2 3">AM20-91</strain>
    </source>
</reference>
<protein>
    <recommendedName>
        <fullName evidence="1">Wadjet protein JetD C-terminal domain-containing protein</fullName>
    </recommendedName>
</protein>
<dbReference type="Pfam" id="PF09983">
    <property type="entry name" value="JetD_C"/>
    <property type="match status" value="1"/>
</dbReference>
<feature type="domain" description="Wadjet protein JetD C-terminal" evidence="1">
    <location>
        <begin position="236"/>
        <end position="385"/>
    </location>
</feature>
<evidence type="ECO:0000259" key="1">
    <source>
        <dbReference type="Pfam" id="PF09983"/>
    </source>
</evidence>
<comment type="caution">
    <text evidence="2">The sequence shown here is derived from an EMBL/GenBank/DDBJ whole genome shotgun (WGS) entry which is preliminary data.</text>
</comment>
<gene>
    <name evidence="2" type="ORF">Lysil_0654</name>
</gene>
<proteinExistence type="predicted"/>
<dbReference type="EMBL" id="NPZB01000001">
    <property type="protein sequence ID" value="PNS09025.1"/>
    <property type="molecule type" value="Genomic_DNA"/>
</dbReference>
<dbReference type="RefSeq" id="WP_165782366.1">
    <property type="nucleotide sequence ID" value="NZ_NPZB01000001.1"/>
</dbReference>
<organism evidence="2 3">
    <name type="scientific">Solilutibacter silvestris</name>
    <dbReference type="NCBI Taxonomy" id="1645665"/>
    <lineage>
        <taxon>Bacteria</taxon>
        <taxon>Pseudomonadati</taxon>
        <taxon>Pseudomonadota</taxon>
        <taxon>Gammaproteobacteria</taxon>
        <taxon>Lysobacterales</taxon>
        <taxon>Lysobacteraceae</taxon>
        <taxon>Solilutibacter</taxon>
    </lineage>
</organism>
<evidence type="ECO:0000313" key="2">
    <source>
        <dbReference type="EMBL" id="PNS09025.1"/>
    </source>
</evidence>
<dbReference type="InterPro" id="IPR024534">
    <property type="entry name" value="JetD_C"/>
</dbReference>
<evidence type="ECO:0000313" key="3">
    <source>
        <dbReference type="Proteomes" id="UP000236220"/>
    </source>
</evidence>
<name>A0A2K1Q1W3_9GAMM</name>
<dbReference type="Gene3D" id="3.40.1360.10">
    <property type="match status" value="1"/>
</dbReference>